<proteinExistence type="predicted"/>
<dbReference type="RefSeq" id="WP_267636037.1">
    <property type="nucleotide sequence ID" value="NZ_JAODIY010000001.1"/>
</dbReference>
<name>A0ABD5X5S6_9EURY</name>
<evidence type="ECO:0000313" key="1">
    <source>
        <dbReference type="EMBL" id="MFC7126481.1"/>
    </source>
</evidence>
<reference evidence="1 2" key="1">
    <citation type="journal article" date="2014" name="Int. J. Syst. Evol. Microbiol.">
        <title>Complete genome sequence of Corynebacterium casei LMG S-19264T (=DSM 44701T), isolated from a smear-ripened cheese.</title>
        <authorList>
            <consortium name="US DOE Joint Genome Institute (JGI-PGF)"/>
            <person name="Walter F."/>
            <person name="Albersmeier A."/>
            <person name="Kalinowski J."/>
            <person name="Ruckert C."/>
        </authorList>
    </citation>
    <scope>NUCLEOTIDE SEQUENCE [LARGE SCALE GENOMIC DNA]</scope>
    <source>
        <strain evidence="1 2">CGMCC 4.7215</strain>
    </source>
</reference>
<organism evidence="1 2">
    <name type="scientific">Halovenus rubra</name>
    <dbReference type="NCBI Taxonomy" id="869890"/>
    <lineage>
        <taxon>Archaea</taxon>
        <taxon>Methanobacteriati</taxon>
        <taxon>Methanobacteriota</taxon>
        <taxon>Stenosarchaea group</taxon>
        <taxon>Halobacteria</taxon>
        <taxon>Halobacteriales</taxon>
        <taxon>Haloarculaceae</taxon>
        <taxon>Halovenus</taxon>
    </lineage>
</organism>
<dbReference type="AlphaFoldDB" id="A0ABD5X5S6"/>
<dbReference type="InterPro" id="IPR049697">
    <property type="entry name" value="HVO_0758-like"/>
</dbReference>
<dbReference type="EMBL" id="JBHSZQ010000020">
    <property type="protein sequence ID" value="MFC7126481.1"/>
    <property type="molecule type" value="Genomic_DNA"/>
</dbReference>
<evidence type="ECO:0000313" key="2">
    <source>
        <dbReference type="Proteomes" id="UP001596414"/>
    </source>
</evidence>
<protein>
    <submittedName>
        <fullName evidence="1">HVO_0758 family zinc finger protein</fullName>
    </submittedName>
</protein>
<sequence length="56" mass="6101">MKSTQKGLRGGGLEKDTYGRLLCAECETDLDTENDPDVIGRVRVCPDCGGQWKEVG</sequence>
<comment type="caution">
    <text evidence="1">The sequence shown here is derived from an EMBL/GenBank/DDBJ whole genome shotgun (WGS) entry which is preliminary data.</text>
</comment>
<gene>
    <name evidence="1" type="ORF">ACFQJ7_10605</name>
</gene>
<accession>A0ABD5X5S6</accession>
<dbReference type="NCBIfam" id="NF041912">
    <property type="entry name" value="HVO_0758"/>
    <property type="match status" value="1"/>
</dbReference>
<dbReference type="Proteomes" id="UP001596414">
    <property type="component" value="Unassembled WGS sequence"/>
</dbReference>
<dbReference type="Pfam" id="PF23137">
    <property type="entry name" value="HVO_0758"/>
    <property type="match status" value="1"/>
</dbReference>